<gene>
    <name evidence="1" type="ORF">F2Q69_00035467</name>
</gene>
<reference evidence="1" key="1">
    <citation type="submission" date="2019-12" db="EMBL/GenBank/DDBJ databases">
        <title>Genome sequencing and annotation of Brassica cretica.</title>
        <authorList>
            <person name="Studholme D.J."/>
            <person name="Sarris P."/>
        </authorList>
    </citation>
    <scope>NUCLEOTIDE SEQUENCE</scope>
    <source>
        <strain evidence="1">PFS-109/04</strain>
        <tissue evidence="1">Leaf</tissue>
    </source>
</reference>
<name>A0A8S9SH83_BRACR</name>
<protein>
    <submittedName>
        <fullName evidence="1">Uncharacterized protein</fullName>
    </submittedName>
</protein>
<evidence type="ECO:0000313" key="2">
    <source>
        <dbReference type="Proteomes" id="UP000712600"/>
    </source>
</evidence>
<organism evidence="1 2">
    <name type="scientific">Brassica cretica</name>
    <name type="common">Mustard</name>
    <dbReference type="NCBI Taxonomy" id="69181"/>
    <lineage>
        <taxon>Eukaryota</taxon>
        <taxon>Viridiplantae</taxon>
        <taxon>Streptophyta</taxon>
        <taxon>Embryophyta</taxon>
        <taxon>Tracheophyta</taxon>
        <taxon>Spermatophyta</taxon>
        <taxon>Magnoliopsida</taxon>
        <taxon>eudicotyledons</taxon>
        <taxon>Gunneridae</taxon>
        <taxon>Pentapetalae</taxon>
        <taxon>rosids</taxon>
        <taxon>malvids</taxon>
        <taxon>Brassicales</taxon>
        <taxon>Brassicaceae</taxon>
        <taxon>Brassiceae</taxon>
        <taxon>Brassica</taxon>
    </lineage>
</organism>
<evidence type="ECO:0000313" key="1">
    <source>
        <dbReference type="EMBL" id="KAF3600007.1"/>
    </source>
</evidence>
<dbReference type="AlphaFoldDB" id="A0A8S9SH83"/>
<proteinExistence type="predicted"/>
<dbReference type="EMBL" id="QGKX02000004">
    <property type="protein sequence ID" value="KAF3600007.1"/>
    <property type="molecule type" value="Genomic_DNA"/>
</dbReference>
<dbReference type="Proteomes" id="UP000712600">
    <property type="component" value="Unassembled WGS sequence"/>
</dbReference>
<comment type="caution">
    <text evidence="1">The sequence shown here is derived from an EMBL/GenBank/DDBJ whole genome shotgun (WGS) entry which is preliminary data.</text>
</comment>
<sequence>MEIWEPTIIPVFNELRGGEGSDGIRSGDIRDTPTKVLREETRLPCGTGGNINSISLDAFVSSRTIDAKPAIPIGSDGKDHPPKKARTNLMTSYSTNFPLLPFSLTLPIEQSTLPLSSQIAPWLSTSPLGYLCHATFPLALHIAHYSP</sequence>
<accession>A0A8S9SH83</accession>